<comment type="caution">
    <text evidence="1">The sequence shown here is derived from an EMBL/GenBank/DDBJ whole genome shotgun (WGS) entry which is preliminary data.</text>
</comment>
<evidence type="ECO:0000313" key="2">
    <source>
        <dbReference type="Proteomes" id="UP000825935"/>
    </source>
</evidence>
<protein>
    <submittedName>
        <fullName evidence="1">Uncharacterized protein</fullName>
    </submittedName>
</protein>
<reference evidence="1" key="1">
    <citation type="submission" date="2021-08" db="EMBL/GenBank/DDBJ databases">
        <title>WGS assembly of Ceratopteris richardii.</title>
        <authorList>
            <person name="Marchant D.B."/>
            <person name="Chen G."/>
            <person name="Jenkins J."/>
            <person name="Shu S."/>
            <person name="Leebens-Mack J."/>
            <person name="Grimwood J."/>
            <person name="Schmutz J."/>
            <person name="Soltis P."/>
            <person name="Soltis D."/>
            <person name="Chen Z.-H."/>
        </authorList>
    </citation>
    <scope>NUCLEOTIDE SEQUENCE</scope>
    <source>
        <strain evidence="1">Whitten #5841</strain>
        <tissue evidence="1">Leaf</tissue>
    </source>
</reference>
<proteinExistence type="predicted"/>
<keyword evidence="2" id="KW-1185">Reference proteome</keyword>
<gene>
    <name evidence="1" type="ORF">KP509_03G038300</name>
</gene>
<dbReference type="AlphaFoldDB" id="A0A8T2V5W4"/>
<sequence length="119" mass="13475">MCVVVGMYVSKICIHLCVYACRCVHVHVHVRACVCVWLLLKCMRMCGCCWTASYHSACAPIKHLQTLVHSCPNRFTVLIRLHFGCRSLKPVSDEVIAGNHKARKEIPFWVISRSAAIHI</sequence>
<accession>A0A8T2V5W4</accession>
<organism evidence="1 2">
    <name type="scientific">Ceratopteris richardii</name>
    <name type="common">Triangle waterfern</name>
    <dbReference type="NCBI Taxonomy" id="49495"/>
    <lineage>
        <taxon>Eukaryota</taxon>
        <taxon>Viridiplantae</taxon>
        <taxon>Streptophyta</taxon>
        <taxon>Embryophyta</taxon>
        <taxon>Tracheophyta</taxon>
        <taxon>Polypodiopsida</taxon>
        <taxon>Polypodiidae</taxon>
        <taxon>Polypodiales</taxon>
        <taxon>Pteridineae</taxon>
        <taxon>Pteridaceae</taxon>
        <taxon>Parkerioideae</taxon>
        <taxon>Ceratopteris</taxon>
    </lineage>
</organism>
<evidence type="ECO:0000313" key="1">
    <source>
        <dbReference type="EMBL" id="KAH7441436.1"/>
    </source>
</evidence>
<dbReference type="Proteomes" id="UP000825935">
    <property type="component" value="Chromosome 3"/>
</dbReference>
<name>A0A8T2V5W4_CERRI</name>
<dbReference type="EMBL" id="CM035408">
    <property type="protein sequence ID" value="KAH7441436.1"/>
    <property type="molecule type" value="Genomic_DNA"/>
</dbReference>